<proteinExistence type="predicted"/>
<organism evidence="1 2">
    <name type="scientific">Flagellimonas halotolerans</name>
    <dbReference type="NCBI Taxonomy" id="3112164"/>
    <lineage>
        <taxon>Bacteria</taxon>
        <taxon>Pseudomonadati</taxon>
        <taxon>Bacteroidota</taxon>
        <taxon>Flavobacteriia</taxon>
        <taxon>Flavobacteriales</taxon>
        <taxon>Flavobacteriaceae</taxon>
        <taxon>Flagellimonas</taxon>
    </lineage>
</organism>
<reference evidence="1 2" key="1">
    <citation type="submission" date="2024-01" db="EMBL/GenBank/DDBJ databases">
        <title>The strains designed SYSU M86414 and SYSU M84420 isolated from the marine sediment in San Sha City (Hainan Province, China).</title>
        <authorList>
            <person name="Guo D."/>
        </authorList>
    </citation>
    <scope>NUCLEOTIDE SEQUENCE [LARGE SCALE GENOMIC DNA]</scope>
    <source>
        <strain evidence="1 2">SYSU M84420</strain>
    </source>
</reference>
<evidence type="ECO:0000313" key="1">
    <source>
        <dbReference type="EMBL" id="MEC4266053.1"/>
    </source>
</evidence>
<gene>
    <name evidence="1" type="ORF">VOP03_11915</name>
</gene>
<dbReference type="RefSeq" id="WP_326279088.1">
    <property type="nucleotide sequence ID" value="NZ_JAYKYV010000010.1"/>
</dbReference>
<accession>A0ABU6ISE3</accession>
<name>A0ABU6ISE3_9FLAO</name>
<protein>
    <submittedName>
        <fullName evidence="1">Uncharacterized protein</fullName>
    </submittedName>
</protein>
<dbReference type="EMBL" id="JAYMGW010000010">
    <property type="protein sequence ID" value="MEC4266053.1"/>
    <property type="molecule type" value="Genomic_DNA"/>
</dbReference>
<sequence>MYVHSIQAPPFIGHRVTNSTPLMHWVFLSMFLLCTDSGKAIFNSSTISVSFGALAQSLVISLWAMVGITSGKAMSNNSSTVVFSGLYPTNPLLWEKHIPLRTLTSITLSFLGGSNNTKVAPTLWYYGSILNI</sequence>
<dbReference type="Proteomes" id="UP001355298">
    <property type="component" value="Unassembled WGS sequence"/>
</dbReference>
<evidence type="ECO:0000313" key="2">
    <source>
        <dbReference type="Proteomes" id="UP001355298"/>
    </source>
</evidence>
<keyword evidence="2" id="KW-1185">Reference proteome</keyword>
<comment type="caution">
    <text evidence="1">The sequence shown here is derived from an EMBL/GenBank/DDBJ whole genome shotgun (WGS) entry which is preliminary data.</text>
</comment>